<sequence length="324" mass="35098">MTPDFRIIANGQDATAKLADRLLALQITEADGNDADSLTIVLDDRDGRLDAPPIKSRLQVSLGTKGAGLFDMGRFEVESISGEGPPDRMTITAAAVDLRETARAPRTKAHEDRSLREIADEIAGRAGLELVLGESLQEARFAYVAQTSESDLHFLTRLARDLDATAKASGGKLVIVRRSDPQTAGGDAKVPVRLDRADLMWWGYEISAREKDQAVEAEAQLTGTAEKKLVRVGDGQPARRLRHVYPSEEVARDVATAALARARRGEVKISAECARFMPALFAGGLAEFTDMRPEFAGRWHLTEVRHELGAGLTTSIQAEKGDAA</sequence>
<evidence type="ECO:0008006" key="3">
    <source>
        <dbReference type="Google" id="ProtNLM"/>
    </source>
</evidence>
<name>A0A3B0MDS7_9RHOB</name>
<dbReference type="RefSeq" id="WP_183073585.1">
    <property type="nucleotide sequence ID" value="NZ_UIHC01000098.1"/>
</dbReference>
<dbReference type="EMBL" id="UIHC01000098">
    <property type="protein sequence ID" value="SUZ33972.1"/>
    <property type="molecule type" value="Genomic_DNA"/>
</dbReference>
<protein>
    <recommendedName>
        <fullName evidence="3">Late control protein</fullName>
    </recommendedName>
</protein>
<dbReference type="SUPFAM" id="SSF69279">
    <property type="entry name" value="Phage tail proteins"/>
    <property type="match status" value="1"/>
</dbReference>
<reference evidence="2" key="1">
    <citation type="submission" date="2018-08" db="EMBL/GenBank/DDBJ databases">
        <authorList>
            <person name="Rodrigo-Torres L."/>
            <person name="Arahal R. D."/>
            <person name="Lucena T."/>
        </authorList>
    </citation>
    <scope>NUCLEOTIDE SEQUENCE [LARGE SCALE GENOMIC DNA]</scope>
    <source>
        <strain evidence="2">CECT 7235</strain>
    </source>
</reference>
<dbReference type="AlphaFoldDB" id="A0A3B0MDS7"/>
<proteinExistence type="predicted"/>
<dbReference type="Proteomes" id="UP000272908">
    <property type="component" value="Unassembled WGS sequence"/>
</dbReference>
<evidence type="ECO:0000313" key="1">
    <source>
        <dbReference type="EMBL" id="SUZ33972.1"/>
    </source>
</evidence>
<gene>
    <name evidence="1" type="ORF">ROE7235_03753</name>
</gene>
<dbReference type="Pfam" id="PF05954">
    <property type="entry name" value="Phage_GPD"/>
    <property type="match status" value="1"/>
</dbReference>
<accession>A0A3B0MDS7</accession>
<evidence type="ECO:0000313" key="2">
    <source>
        <dbReference type="Proteomes" id="UP000272908"/>
    </source>
</evidence>
<organism evidence="1 2">
    <name type="scientific">Roseinatronobacter ekhonensis</name>
    <dbReference type="NCBI Taxonomy" id="254356"/>
    <lineage>
        <taxon>Bacteria</taxon>
        <taxon>Pseudomonadati</taxon>
        <taxon>Pseudomonadota</taxon>
        <taxon>Alphaproteobacteria</taxon>
        <taxon>Rhodobacterales</taxon>
        <taxon>Paracoccaceae</taxon>
        <taxon>Roseinatronobacter</taxon>
    </lineage>
</organism>
<keyword evidence="2" id="KW-1185">Reference proteome</keyword>